<name>A0A9P4QKX3_9PLEO</name>
<dbReference type="InterPro" id="IPR052895">
    <property type="entry name" value="HetReg/Transcr_Mod"/>
</dbReference>
<dbReference type="PANTHER" id="PTHR24148">
    <property type="entry name" value="ANKYRIN REPEAT DOMAIN-CONTAINING PROTEIN 39 HOMOLOG-RELATED"/>
    <property type="match status" value="1"/>
</dbReference>
<evidence type="ECO:0000313" key="3">
    <source>
        <dbReference type="Proteomes" id="UP000799444"/>
    </source>
</evidence>
<dbReference type="PANTHER" id="PTHR24148:SF79">
    <property type="entry name" value="HETEROKARYON INCOMPATIBILITY DOMAIN-CONTAINING PROTEIN"/>
    <property type="match status" value="1"/>
</dbReference>
<comment type="caution">
    <text evidence="2">The sequence shown here is derived from an EMBL/GenBank/DDBJ whole genome shotgun (WGS) entry which is preliminary data.</text>
</comment>
<dbReference type="EMBL" id="ML996419">
    <property type="protein sequence ID" value="KAF2726637.1"/>
    <property type="molecule type" value="Genomic_DNA"/>
</dbReference>
<evidence type="ECO:0000259" key="1">
    <source>
        <dbReference type="Pfam" id="PF06985"/>
    </source>
</evidence>
<evidence type="ECO:0000313" key="2">
    <source>
        <dbReference type="EMBL" id="KAF2726637.1"/>
    </source>
</evidence>
<sequence>RVIWADALSINQGDEQEKSWQVQQMSSIHSRAQATISWLGLPSEDSKLALETLMELHTKTPIKNNVQQFVSDLIRWNAVANICARPYWSRIWIFQEMAWARNK</sequence>
<feature type="domain" description="Heterokaryon incompatibility" evidence="1">
    <location>
        <begin position="1"/>
        <end position="96"/>
    </location>
</feature>
<protein>
    <submittedName>
        <fullName evidence="2">Heterokaryon incompatibility</fullName>
    </submittedName>
</protein>
<dbReference type="OrthoDB" id="194358at2759"/>
<feature type="non-terminal residue" evidence="2">
    <location>
        <position position="1"/>
    </location>
</feature>
<proteinExistence type="predicted"/>
<accession>A0A9P4QKX3</accession>
<gene>
    <name evidence="2" type="ORF">EJ04DRAFT_413795</name>
</gene>
<keyword evidence="3" id="KW-1185">Reference proteome</keyword>
<feature type="non-terminal residue" evidence="2">
    <location>
        <position position="103"/>
    </location>
</feature>
<reference evidence="2" key="1">
    <citation type="journal article" date="2020" name="Stud. Mycol.">
        <title>101 Dothideomycetes genomes: a test case for predicting lifestyles and emergence of pathogens.</title>
        <authorList>
            <person name="Haridas S."/>
            <person name="Albert R."/>
            <person name="Binder M."/>
            <person name="Bloem J."/>
            <person name="Labutti K."/>
            <person name="Salamov A."/>
            <person name="Andreopoulos B."/>
            <person name="Baker S."/>
            <person name="Barry K."/>
            <person name="Bills G."/>
            <person name="Bluhm B."/>
            <person name="Cannon C."/>
            <person name="Castanera R."/>
            <person name="Culley D."/>
            <person name="Daum C."/>
            <person name="Ezra D."/>
            <person name="Gonzalez J."/>
            <person name="Henrissat B."/>
            <person name="Kuo A."/>
            <person name="Liang C."/>
            <person name="Lipzen A."/>
            <person name="Lutzoni F."/>
            <person name="Magnuson J."/>
            <person name="Mondo S."/>
            <person name="Nolan M."/>
            <person name="Ohm R."/>
            <person name="Pangilinan J."/>
            <person name="Park H.-J."/>
            <person name="Ramirez L."/>
            <person name="Alfaro M."/>
            <person name="Sun H."/>
            <person name="Tritt A."/>
            <person name="Yoshinaga Y."/>
            <person name="Zwiers L.-H."/>
            <person name="Turgeon B."/>
            <person name="Goodwin S."/>
            <person name="Spatafora J."/>
            <person name="Crous P."/>
            <person name="Grigoriev I."/>
        </authorList>
    </citation>
    <scope>NUCLEOTIDE SEQUENCE</scope>
    <source>
        <strain evidence="2">CBS 125425</strain>
    </source>
</reference>
<dbReference type="Proteomes" id="UP000799444">
    <property type="component" value="Unassembled WGS sequence"/>
</dbReference>
<dbReference type="Pfam" id="PF06985">
    <property type="entry name" value="HET"/>
    <property type="match status" value="1"/>
</dbReference>
<dbReference type="AlphaFoldDB" id="A0A9P4QKX3"/>
<dbReference type="InterPro" id="IPR010730">
    <property type="entry name" value="HET"/>
</dbReference>
<organism evidence="2 3">
    <name type="scientific">Polyplosphaeria fusca</name>
    <dbReference type="NCBI Taxonomy" id="682080"/>
    <lineage>
        <taxon>Eukaryota</taxon>
        <taxon>Fungi</taxon>
        <taxon>Dikarya</taxon>
        <taxon>Ascomycota</taxon>
        <taxon>Pezizomycotina</taxon>
        <taxon>Dothideomycetes</taxon>
        <taxon>Pleosporomycetidae</taxon>
        <taxon>Pleosporales</taxon>
        <taxon>Tetraplosphaeriaceae</taxon>
        <taxon>Polyplosphaeria</taxon>
    </lineage>
</organism>